<proteinExistence type="predicted"/>
<protein>
    <submittedName>
        <fullName evidence="2">Uncharacterized protein</fullName>
    </submittedName>
</protein>
<dbReference type="Proteomes" id="UP000037600">
    <property type="component" value="Unassembled WGS sequence"/>
</dbReference>
<name>A0A0J8GNS9_9ALTE</name>
<organism evidence="2 3">
    <name type="scientific">Catenovulum maritimum</name>
    <dbReference type="NCBI Taxonomy" id="1513271"/>
    <lineage>
        <taxon>Bacteria</taxon>
        <taxon>Pseudomonadati</taxon>
        <taxon>Pseudomonadota</taxon>
        <taxon>Gammaproteobacteria</taxon>
        <taxon>Alteromonadales</taxon>
        <taxon>Alteromonadaceae</taxon>
        <taxon>Catenovulum</taxon>
    </lineage>
</organism>
<keyword evidence="3" id="KW-1185">Reference proteome</keyword>
<accession>A0A0J8GNS9</accession>
<reference evidence="2 3" key="1">
    <citation type="submission" date="2015-04" db="EMBL/GenBank/DDBJ databases">
        <title>Draft Genome Sequence of the Novel Agar-Digesting Marine Bacterium Q1.</title>
        <authorList>
            <person name="Li Y."/>
            <person name="Li D."/>
            <person name="Chen G."/>
            <person name="Du Z."/>
        </authorList>
    </citation>
    <scope>NUCLEOTIDE SEQUENCE [LARGE SCALE GENOMIC DNA]</scope>
    <source>
        <strain evidence="2 3">Q1</strain>
    </source>
</reference>
<feature type="transmembrane region" description="Helical" evidence="1">
    <location>
        <begin position="53"/>
        <end position="73"/>
    </location>
</feature>
<evidence type="ECO:0000313" key="2">
    <source>
        <dbReference type="EMBL" id="KMT64437.1"/>
    </source>
</evidence>
<dbReference type="OrthoDB" id="9868147at2"/>
<evidence type="ECO:0000313" key="3">
    <source>
        <dbReference type="Proteomes" id="UP000037600"/>
    </source>
</evidence>
<sequence length="120" mass="13416">MEFFEQVIFEMYGFSLLEFLFYAIDTLVITACFIVFLIASFKLHRRLNNSDTKLLFISCLVMFVLSIVSGVIAESGYSEEGSLSLVELILVYLPTLAAVFMTVGICKVFKGIKGVQSNDS</sequence>
<feature type="transmembrane region" description="Helical" evidence="1">
    <location>
        <begin position="85"/>
        <end position="106"/>
    </location>
</feature>
<keyword evidence="1" id="KW-0472">Membrane</keyword>
<dbReference type="AlphaFoldDB" id="A0A0J8GNS9"/>
<feature type="transmembrane region" description="Helical" evidence="1">
    <location>
        <begin position="20"/>
        <end position="41"/>
    </location>
</feature>
<keyword evidence="1" id="KW-1133">Transmembrane helix</keyword>
<evidence type="ECO:0000256" key="1">
    <source>
        <dbReference type="SAM" id="Phobius"/>
    </source>
</evidence>
<dbReference type="RefSeq" id="WP_048693828.1">
    <property type="nucleotide sequence ID" value="NZ_KQ130497.1"/>
</dbReference>
<comment type="caution">
    <text evidence="2">The sequence shown here is derived from an EMBL/GenBank/DDBJ whole genome shotgun (WGS) entry which is preliminary data.</text>
</comment>
<dbReference type="EMBL" id="LAZL01000024">
    <property type="protein sequence ID" value="KMT64437.1"/>
    <property type="molecule type" value="Genomic_DNA"/>
</dbReference>
<keyword evidence="1" id="KW-0812">Transmembrane</keyword>
<gene>
    <name evidence="2" type="ORF">XM47_14160</name>
</gene>